<dbReference type="InterPro" id="IPR005471">
    <property type="entry name" value="Tscrpt_reg_IclR_N"/>
</dbReference>
<proteinExistence type="predicted"/>
<organism evidence="7 8">
    <name type="scientific">Paractinoplanes durhamensis</name>
    <dbReference type="NCBI Taxonomy" id="113563"/>
    <lineage>
        <taxon>Bacteria</taxon>
        <taxon>Bacillati</taxon>
        <taxon>Actinomycetota</taxon>
        <taxon>Actinomycetes</taxon>
        <taxon>Micromonosporales</taxon>
        <taxon>Micromonosporaceae</taxon>
        <taxon>Paractinoplanes</taxon>
    </lineage>
</organism>
<evidence type="ECO:0000259" key="5">
    <source>
        <dbReference type="PROSITE" id="PS51077"/>
    </source>
</evidence>
<dbReference type="PANTHER" id="PTHR30136:SF24">
    <property type="entry name" value="HTH-TYPE TRANSCRIPTIONAL REPRESSOR ALLR"/>
    <property type="match status" value="1"/>
</dbReference>
<dbReference type="PANTHER" id="PTHR30136">
    <property type="entry name" value="HELIX-TURN-HELIX TRANSCRIPTIONAL REGULATOR, ICLR FAMILY"/>
    <property type="match status" value="1"/>
</dbReference>
<dbReference type="Pfam" id="PF01614">
    <property type="entry name" value="IclR_C"/>
    <property type="match status" value="1"/>
</dbReference>
<dbReference type="InterPro" id="IPR036390">
    <property type="entry name" value="WH_DNA-bd_sf"/>
</dbReference>
<dbReference type="Gene3D" id="1.10.10.10">
    <property type="entry name" value="Winged helix-like DNA-binding domain superfamily/Winged helix DNA-binding domain"/>
    <property type="match status" value="1"/>
</dbReference>
<keyword evidence="2" id="KW-0238">DNA-binding</keyword>
<dbReference type="CDD" id="cd00090">
    <property type="entry name" value="HTH_ARSR"/>
    <property type="match status" value="1"/>
</dbReference>
<dbReference type="RefSeq" id="WP_203726714.1">
    <property type="nucleotide sequence ID" value="NZ_BAAATX010000025.1"/>
</dbReference>
<comment type="caution">
    <text evidence="7">The sequence shown here is derived from an EMBL/GenBank/DDBJ whole genome shotgun (WGS) entry which is preliminary data.</text>
</comment>
<dbReference type="SUPFAM" id="SSF46785">
    <property type="entry name" value="Winged helix' DNA-binding domain"/>
    <property type="match status" value="1"/>
</dbReference>
<evidence type="ECO:0000256" key="1">
    <source>
        <dbReference type="ARBA" id="ARBA00023015"/>
    </source>
</evidence>
<keyword evidence="3" id="KW-0804">Transcription</keyword>
<name>A0ABQ3YU02_9ACTN</name>
<evidence type="ECO:0000313" key="7">
    <source>
        <dbReference type="EMBL" id="GIE01095.1"/>
    </source>
</evidence>
<dbReference type="Gene3D" id="3.30.450.40">
    <property type="match status" value="1"/>
</dbReference>
<evidence type="ECO:0000256" key="3">
    <source>
        <dbReference type="ARBA" id="ARBA00023163"/>
    </source>
</evidence>
<keyword evidence="8" id="KW-1185">Reference proteome</keyword>
<dbReference type="InterPro" id="IPR014757">
    <property type="entry name" value="Tscrpt_reg_IclR_C"/>
</dbReference>
<protein>
    <submittedName>
        <fullName evidence="7">IclR family transcriptional regulator</fullName>
    </submittedName>
</protein>
<dbReference type="Proteomes" id="UP000637628">
    <property type="component" value="Unassembled WGS sequence"/>
</dbReference>
<dbReference type="SUPFAM" id="SSF55781">
    <property type="entry name" value="GAF domain-like"/>
    <property type="match status" value="1"/>
</dbReference>
<dbReference type="InterPro" id="IPR050707">
    <property type="entry name" value="HTH_MetabolicPath_Reg"/>
</dbReference>
<feature type="region of interest" description="Disordered" evidence="4">
    <location>
        <begin position="253"/>
        <end position="274"/>
    </location>
</feature>
<sequence length="274" mass="29596">MSTDEARGRGGTLESGLDIIEALVERTTPAGVTELSAALGMDKGNLHRLLKVLEARGWVIQDPETRRYTPTAHIIGLAGALLRKLDLRNAAEGVCARLLERTGESIHLSVVTSTGPVYVLQRRPPFRVSIATEVGARPPLHATATGKSILAYIDDQRRSEWLTAPFEKFTYRTHGDLASLERDLAEIRTRGFAIDDEEFNPGARCVAVPIFGLEGEVIGCVGISTPTQRVSFGDMTKLADACLSAAREITQNMGGPVDRHPEAASWIEAGPTQG</sequence>
<evidence type="ECO:0000313" key="8">
    <source>
        <dbReference type="Proteomes" id="UP000637628"/>
    </source>
</evidence>
<gene>
    <name evidence="7" type="ORF">Adu01nite_24450</name>
</gene>
<dbReference type="InterPro" id="IPR029016">
    <property type="entry name" value="GAF-like_dom_sf"/>
</dbReference>
<dbReference type="SMART" id="SM00346">
    <property type="entry name" value="HTH_ICLR"/>
    <property type="match status" value="1"/>
</dbReference>
<feature type="domain" description="IclR-ED" evidence="6">
    <location>
        <begin position="73"/>
        <end position="255"/>
    </location>
</feature>
<reference evidence="7 8" key="1">
    <citation type="submission" date="2021-01" db="EMBL/GenBank/DDBJ databases">
        <title>Whole genome shotgun sequence of Actinoplanes durhamensis NBRC 14914.</title>
        <authorList>
            <person name="Komaki H."/>
            <person name="Tamura T."/>
        </authorList>
    </citation>
    <scope>NUCLEOTIDE SEQUENCE [LARGE SCALE GENOMIC DNA]</scope>
    <source>
        <strain evidence="7 8">NBRC 14914</strain>
    </source>
</reference>
<accession>A0ABQ3YU02</accession>
<evidence type="ECO:0000256" key="2">
    <source>
        <dbReference type="ARBA" id="ARBA00023125"/>
    </source>
</evidence>
<evidence type="ECO:0000256" key="4">
    <source>
        <dbReference type="SAM" id="MobiDB-lite"/>
    </source>
</evidence>
<keyword evidence="1" id="KW-0805">Transcription regulation</keyword>
<dbReference type="InterPro" id="IPR011991">
    <property type="entry name" value="ArsR-like_HTH"/>
</dbReference>
<feature type="domain" description="HTH iclR-type" evidence="5">
    <location>
        <begin position="10"/>
        <end position="72"/>
    </location>
</feature>
<dbReference type="PROSITE" id="PS51078">
    <property type="entry name" value="ICLR_ED"/>
    <property type="match status" value="1"/>
</dbReference>
<dbReference type="PROSITE" id="PS51077">
    <property type="entry name" value="HTH_ICLR"/>
    <property type="match status" value="1"/>
</dbReference>
<dbReference type="InterPro" id="IPR036388">
    <property type="entry name" value="WH-like_DNA-bd_sf"/>
</dbReference>
<evidence type="ECO:0000259" key="6">
    <source>
        <dbReference type="PROSITE" id="PS51078"/>
    </source>
</evidence>
<dbReference type="EMBL" id="BOML01000021">
    <property type="protein sequence ID" value="GIE01095.1"/>
    <property type="molecule type" value="Genomic_DNA"/>
</dbReference>
<dbReference type="Pfam" id="PF09339">
    <property type="entry name" value="HTH_IclR"/>
    <property type="match status" value="1"/>
</dbReference>